<evidence type="ECO:0000256" key="3">
    <source>
        <dbReference type="ARBA" id="ARBA00022989"/>
    </source>
</evidence>
<dbReference type="InterPro" id="IPR013057">
    <property type="entry name" value="AA_transpt_TM"/>
</dbReference>
<gene>
    <name evidence="7" type="primary">LOC114467385</name>
</gene>
<dbReference type="PANTHER" id="PTHR22950:SF665">
    <property type="entry name" value="SODIUM-COUPLED NEUTRAL AMINO ACID TRANSPORTER 3"/>
    <property type="match status" value="1"/>
</dbReference>
<evidence type="ECO:0000256" key="4">
    <source>
        <dbReference type="ARBA" id="ARBA00023136"/>
    </source>
</evidence>
<keyword evidence="8" id="KW-1185">Reference proteome</keyword>
<feature type="transmembrane region" description="Helical" evidence="5">
    <location>
        <begin position="36"/>
        <end position="58"/>
    </location>
</feature>
<dbReference type="GO" id="GO:0015187">
    <property type="term" value="F:glycine transmembrane transporter activity"/>
    <property type="evidence" value="ECO:0007669"/>
    <property type="project" value="TreeGrafter"/>
</dbReference>
<name>A0A8C5DY88_GOUWI</name>
<reference evidence="7" key="3">
    <citation type="submission" date="2025-09" db="UniProtKB">
        <authorList>
            <consortium name="Ensembl"/>
        </authorList>
    </citation>
    <scope>IDENTIFICATION</scope>
</reference>
<feature type="transmembrane region" description="Helical" evidence="5">
    <location>
        <begin position="276"/>
        <end position="298"/>
    </location>
</feature>
<reference evidence="7" key="2">
    <citation type="submission" date="2025-08" db="UniProtKB">
        <authorList>
            <consortium name="Ensembl"/>
        </authorList>
    </citation>
    <scope>IDENTIFICATION</scope>
</reference>
<dbReference type="GO" id="GO:0015186">
    <property type="term" value="F:L-glutamine transmembrane transporter activity"/>
    <property type="evidence" value="ECO:0007669"/>
    <property type="project" value="TreeGrafter"/>
</dbReference>
<evidence type="ECO:0000256" key="1">
    <source>
        <dbReference type="ARBA" id="ARBA00004141"/>
    </source>
</evidence>
<dbReference type="AlphaFoldDB" id="A0A8C5DY88"/>
<evidence type="ECO:0000313" key="7">
    <source>
        <dbReference type="Ensembl" id="ENSGWIP00000012029.1"/>
    </source>
</evidence>
<keyword evidence="2 5" id="KW-0812">Transmembrane</keyword>
<evidence type="ECO:0000259" key="6">
    <source>
        <dbReference type="Pfam" id="PF01490"/>
    </source>
</evidence>
<sequence length="416" mass="45745">FFEGKTSFGMSVFNLSNAIMGSGILGLAFGMSNTGIILFIILLVIIAGLSAYSIHLLLKSAGVVGIRAYEQLGNRAFGPPGKLLAGCIITVHNIGAMSSYLFIVKSELPLVIQAFLMKYENTGEWFLNGNYLIIIVSAAIILPLALMKQLGYLGYTSGFSLSCMVFFLISVIYKKFNIECPLEDEHINMTGLSYHLPVNVTEDICEAKMFTVNSQTAYTIPILAFAFVCHPEVLPIYTELRDSIVVLKVAANNGYLSGAVESELLHTYSRVDPLDNLVLCVRLAVLVAVTLTVPVVLFPIRRAVLQILFPEKPFHWARHICIAFCLIFVVNLLVIFVPSIRDIFGLIGATSAPSLIFILPAIFYIRIVPEEDEPLLSRPKIQAACFATLGFIFMIMSLSFIIIDWVSGENRSVGGH</sequence>
<reference evidence="7" key="1">
    <citation type="submission" date="2020-06" db="EMBL/GenBank/DDBJ databases">
        <authorList>
            <consortium name="Wellcome Sanger Institute Data Sharing"/>
        </authorList>
    </citation>
    <scope>NUCLEOTIDE SEQUENCE [LARGE SCALE GENOMIC DNA]</scope>
</reference>
<comment type="subcellular location">
    <subcellularLocation>
        <location evidence="1">Membrane</location>
        <topology evidence="1">Multi-pass membrane protein</topology>
    </subcellularLocation>
</comment>
<keyword evidence="3 5" id="KW-1133">Transmembrane helix</keyword>
<feature type="transmembrane region" description="Helical" evidence="5">
    <location>
        <begin position="152"/>
        <end position="173"/>
    </location>
</feature>
<dbReference type="Pfam" id="PF01490">
    <property type="entry name" value="Aa_trans"/>
    <property type="match status" value="1"/>
</dbReference>
<dbReference type="PANTHER" id="PTHR22950">
    <property type="entry name" value="AMINO ACID TRANSPORTER"/>
    <property type="match status" value="1"/>
</dbReference>
<feature type="transmembrane region" description="Helical" evidence="5">
    <location>
        <begin position="343"/>
        <end position="365"/>
    </location>
</feature>
<organism evidence="7 8">
    <name type="scientific">Gouania willdenowi</name>
    <name type="common">Blunt-snouted clingfish</name>
    <name type="synonym">Lepadogaster willdenowi</name>
    <dbReference type="NCBI Taxonomy" id="441366"/>
    <lineage>
        <taxon>Eukaryota</taxon>
        <taxon>Metazoa</taxon>
        <taxon>Chordata</taxon>
        <taxon>Craniata</taxon>
        <taxon>Vertebrata</taxon>
        <taxon>Euteleostomi</taxon>
        <taxon>Actinopterygii</taxon>
        <taxon>Neopterygii</taxon>
        <taxon>Teleostei</taxon>
        <taxon>Neoteleostei</taxon>
        <taxon>Acanthomorphata</taxon>
        <taxon>Ovalentaria</taxon>
        <taxon>Blenniimorphae</taxon>
        <taxon>Blenniiformes</taxon>
        <taxon>Gobiesocoidei</taxon>
        <taxon>Gobiesocidae</taxon>
        <taxon>Gobiesocinae</taxon>
        <taxon>Gouania</taxon>
    </lineage>
</organism>
<feature type="transmembrane region" description="Helical" evidence="5">
    <location>
        <begin position="12"/>
        <end position="29"/>
    </location>
</feature>
<dbReference type="GO" id="GO:0005886">
    <property type="term" value="C:plasma membrane"/>
    <property type="evidence" value="ECO:0007669"/>
    <property type="project" value="TreeGrafter"/>
</dbReference>
<keyword evidence="4 5" id="KW-0472">Membrane</keyword>
<dbReference type="Proteomes" id="UP000694680">
    <property type="component" value="Chromosome 7"/>
</dbReference>
<dbReference type="GO" id="GO:0089709">
    <property type="term" value="P:L-histidine transmembrane transport"/>
    <property type="evidence" value="ECO:0007669"/>
    <property type="project" value="TreeGrafter"/>
</dbReference>
<feature type="transmembrane region" description="Helical" evidence="5">
    <location>
        <begin position="83"/>
        <end position="104"/>
    </location>
</feature>
<feature type="transmembrane region" description="Helical" evidence="5">
    <location>
        <begin position="125"/>
        <end position="146"/>
    </location>
</feature>
<dbReference type="Ensembl" id="ENSGWIT00000013432.1">
    <property type="protein sequence ID" value="ENSGWIP00000012029.1"/>
    <property type="gene ID" value="ENSGWIG00000005185.1"/>
</dbReference>
<dbReference type="GO" id="GO:0032329">
    <property type="term" value="P:serine transport"/>
    <property type="evidence" value="ECO:0007669"/>
    <property type="project" value="TreeGrafter"/>
</dbReference>
<protein>
    <submittedName>
        <fullName evidence="7">Sodium-coupled neutral amino acid transporter 3-like</fullName>
    </submittedName>
</protein>
<feature type="transmembrane region" description="Helical" evidence="5">
    <location>
        <begin position="386"/>
        <end position="406"/>
    </location>
</feature>
<accession>A0A8C5DY88</accession>
<proteinExistence type="predicted"/>
<evidence type="ECO:0000256" key="2">
    <source>
        <dbReference type="ARBA" id="ARBA00022692"/>
    </source>
</evidence>
<feature type="domain" description="Amino acid transporter transmembrane" evidence="6">
    <location>
        <begin position="5"/>
        <end position="403"/>
    </location>
</feature>
<evidence type="ECO:0000313" key="8">
    <source>
        <dbReference type="Proteomes" id="UP000694680"/>
    </source>
</evidence>
<feature type="transmembrane region" description="Helical" evidence="5">
    <location>
        <begin position="319"/>
        <end position="337"/>
    </location>
</feature>
<evidence type="ECO:0000256" key="5">
    <source>
        <dbReference type="SAM" id="Phobius"/>
    </source>
</evidence>